<comment type="caution">
    <text evidence="2">The sequence shown here is derived from an EMBL/GenBank/DDBJ whole genome shotgun (WGS) entry which is preliminary data.</text>
</comment>
<dbReference type="AlphaFoldDB" id="W9W137"/>
<sequence length="95" mass="10626">MSYTRAVRNQQKTVKTSTKSSAAGAIAAPQLKAPFMCHLLAAASSAADDKEFPIGLELNMEDWRPRFLGIKCHFQDLPLPGRRQRLVLLIIELFE</sequence>
<protein>
    <submittedName>
        <fullName evidence="2">Uncharacterized protein</fullName>
    </submittedName>
</protein>
<evidence type="ECO:0000313" key="3">
    <source>
        <dbReference type="Proteomes" id="UP000019473"/>
    </source>
</evidence>
<gene>
    <name evidence="2" type="ORF">A1O7_06119</name>
</gene>
<name>W9W137_9EURO</name>
<evidence type="ECO:0000313" key="2">
    <source>
        <dbReference type="EMBL" id="EXJ58690.1"/>
    </source>
</evidence>
<reference evidence="2 3" key="1">
    <citation type="submission" date="2013-03" db="EMBL/GenBank/DDBJ databases">
        <title>The Genome Sequence of Cladophialophora yegresii CBS 114405.</title>
        <authorList>
            <consortium name="The Broad Institute Genomics Platform"/>
            <person name="Cuomo C."/>
            <person name="de Hoog S."/>
            <person name="Gorbushina A."/>
            <person name="Walker B."/>
            <person name="Young S.K."/>
            <person name="Zeng Q."/>
            <person name="Gargeya S."/>
            <person name="Fitzgerald M."/>
            <person name="Haas B."/>
            <person name="Abouelleil A."/>
            <person name="Allen A.W."/>
            <person name="Alvarado L."/>
            <person name="Arachchi H.M."/>
            <person name="Berlin A.M."/>
            <person name="Chapman S.B."/>
            <person name="Gainer-Dewar J."/>
            <person name="Goldberg J."/>
            <person name="Griggs A."/>
            <person name="Gujja S."/>
            <person name="Hansen M."/>
            <person name="Howarth C."/>
            <person name="Imamovic A."/>
            <person name="Ireland A."/>
            <person name="Larimer J."/>
            <person name="McCowan C."/>
            <person name="Murphy C."/>
            <person name="Pearson M."/>
            <person name="Poon T.W."/>
            <person name="Priest M."/>
            <person name="Roberts A."/>
            <person name="Saif S."/>
            <person name="Shea T."/>
            <person name="Sisk P."/>
            <person name="Sykes S."/>
            <person name="Wortman J."/>
            <person name="Nusbaum C."/>
            <person name="Birren B."/>
        </authorList>
    </citation>
    <scope>NUCLEOTIDE SEQUENCE [LARGE SCALE GENOMIC DNA]</scope>
    <source>
        <strain evidence="2 3">CBS 114405</strain>
    </source>
</reference>
<organism evidence="2 3">
    <name type="scientific">Cladophialophora yegresii CBS 114405</name>
    <dbReference type="NCBI Taxonomy" id="1182544"/>
    <lineage>
        <taxon>Eukaryota</taxon>
        <taxon>Fungi</taxon>
        <taxon>Dikarya</taxon>
        <taxon>Ascomycota</taxon>
        <taxon>Pezizomycotina</taxon>
        <taxon>Eurotiomycetes</taxon>
        <taxon>Chaetothyriomycetidae</taxon>
        <taxon>Chaetothyriales</taxon>
        <taxon>Herpotrichiellaceae</taxon>
        <taxon>Cladophialophora</taxon>
    </lineage>
</organism>
<dbReference type="RefSeq" id="XP_007758313.1">
    <property type="nucleotide sequence ID" value="XM_007760123.1"/>
</dbReference>
<dbReference type="EMBL" id="AMGW01000004">
    <property type="protein sequence ID" value="EXJ58690.1"/>
    <property type="molecule type" value="Genomic_DNA"/>
</dbReference>
<proteinExistence type="predicted"/>
<feature type="compositionally biased region" description="Polar residues" evidence="1">
    <location>
        <begin position="1"/>
        <end position="21"/>
    </location>
</feature>
<keyword evidence="3" id="KW-1185">Reference proteome</keyword>
<dbReference type="Proteomes" id="UP000019473">
    <property type="component" value="Unassembled WGS sequence"/>
</dbReference>
<dbReference type="VEuPathDB" id="FungiDB:A1O7_06119"/>
<feature type="region of interest" description="Disordered" evidence="1">
    <location>
        <begin position="1"/>
        <end position="23"/>
    </location>
</feature>
<evidence type="ECO:0000256" key="1">
    <source>
        <dbReference type="SAM" id="MobiDB-lite"/>
    </source>
</evidence>
<dbReference type="GeneID" id="19180698"/>
<dbReference type="HOGENOM" id="CLU_2372619_0_0_1"/>
<accession>W9W137</accession>